<dbReference type="EMBL" id="QWIN01000484">
    <property type="protein sequence ID" value="RMY51037.1"/>
    <property type="molecule type" value="Genomic_DNA"/>
</dbReference>
<evidence type="ECO:0000256" key="1">
    <source>
        <dbReference type="SAM" id="MobiDB-lite"/>
    </source>
</evidence>
<feature type="transmembrane region" description="Helical" evidence="2">
    <location>
        <begin position="184"/>
        <end position="205"/>
    </location>
</feature>
<keyword evidence="2" id="KW-0812">Transmembrane</keyword>
<feature type="compositionally biased region" description="Gly residues" evidence="1">
    <location>
        <begin position="163"/>
        <end position="175"/>
    </location>
</feature>
<reference evidence="3 4" key="1">
    <citation type="journal article" date="2018" name="BMC Genomics">
        <title>Genomic evidence for intraspecific hybridization in a clonal and extremely halotolerant yeast.</title>
        <authorList>
            <person name="Gostincar C."/>
            <person name="Stajich J.E."/>
            <person name="Zupancic J."/>
            <person name="Zalar P."/>
            <person name="Gunde-Cimerman N."/>
        </authorList>
    </citation>
    <scope>NUCLEOTIDE SEQUENCE [LARGE SCALE GENOMIC DNA]</scope>
    <source>
        <strain evidence="3 4">EXF-151</strain>
    </source>
</reference>
<dbReference type="OrthoDB" id="5411678at2759"/>
<accession>A0A3M7CHB0</accession>
<feature type="compositionally biased region" description="Polar residues" evidence="1">
    <location>
        <begin position="267"/>
        <end position="284"/>
    </location>
</feature>
<feature type="compositionally biased region" description="Low complexity" evidence="1">
    <location>
        <begin position="237"/>
        <end position="246"/>
    </location>
</feature>
<dbReference type="AlphaFoldDB" id="A0A3M7CHB0"/>
<keyword evidence="2" id="KW-1133">Transmembrane helix</keyword>
<feature type="compositionally biased region" description="Low complexity" evidence="1">
    <location>
        <begin position="144"/>
        <end position="162"/>
    </location>
</feature>
<feature type="compositionally biased region" description="Gly residues" evidence="1">
    <location>
        <begin position="390"/>
        <end position="399"/>
    </location>
</feature>
<feature type="compositionally biased region" description="Low complexity" evidence="1">
    <location>
        <begin position="320"/>
        <end position="329"/>
    </location>
</feature>
<comment type="caution">
    <text evidence="3">The sequence shown here is derived from an EMBL/GenBank/DDBJ whole genome shotgun (WGS) entry which is preliminary data.</text>
</comment>
<name>A0A3M7CHB0_HORWE</name>
<dbReference type="Proteomes" id="UP000270230">
    <property type="component" value="Unassembled WGS sequence"/>
</dbReference>
<feature type="region of interest" description="Disordered" evidence="1">
    <location>
        <begin position="469"/>
        <end position="495"/>
    </location>
</feature>
<evidence type="ECO:0000313" key="3">
    <source>
        <dbReference type="EMBL" id="RMY51037.1"/>
    </source>
</evidence>
<evidence type="ECO:0000256" key="2">
    <source>
        <dbReference type="SAM" id="Phobius"/>
    </source>
</evidence>
<organism evidence="3 4">
    <name type="scientific">Hortaea werneckii</name>
    <name type="common">Black yeast</name>
    <name type="synonym">Cladosporium werneckii</name>
    <dbReference type="NCBI Taxonomy" id="91943"/>
    <lineage>
        <taxon>Eukaryota</taxon>
        <taxon>Fungi</taxon>
        <taxon>Dikarya</taxon>
        <taxon>Ascomycota</taxon>
        <taxon>Pezizomycotina</taxon>
        <taxon>Dothideomycetes</taxon>
        <taxon>Dothideomycetidae</taxon>
        <taxon>Mycosphaerellales</taxon>
        <taxon>Teratosphaeriaceae</taxon>
        <taxon>Hortaea</taxon>
    </lineage>
</organism>
<feature type="compositionally biased region" description="Polar residues" evidence="1">
    <location>
        <begin position="343"/>
        <end position="353"/>
    </location>
</feature>
<dbReference type="VEuPathDB" id="FungiDB:BTJ68_12739"/>
<proteinExistence type="predicted"/>
<feature type="region of interest" description="Disordered" evidence="1">
    <location>
        <begin position="1"/>
        <end position="82"/>
    </location>
</feature>
<feature type="compositionally biased region" description="Basic and acidic residues" evidence="1">
    <location>
        <begin position="211"/>
        <end position="223"/>
    </location>
</feature>
<protein>
    <submittedName>
        <fullName evidence="3">Uncharacterized protein</fullName>
    </submittedName>
</protein>
<feature type="region of interest" description="Disordered" evidence="1">
    <location>
        <begin position="144"/>
        <end position="175"/>
    </location>
</feature>
<keyword evidence="2" id="KW-0472">Membrane</keyword>
<feature type="compositionally biased region" description="Low complexity" evidence="1">
    <location>
        <begin position="285"/>
        <end position="295"/>
    </location>
</feature>
<feature type="region of interest" description="Disordered" evidence="1">
    <location>
        <begin position="380"/>
        <end position="399"/>
    </location>
</feature>
<evidence type="ECO:0000313" key="4">
    <source>
        <dbReference type="Proteomes" id="UP000270230"/>
    </source>
</evidence>
<feature type="region of interest" description="Disordered" evidence="1">
    <location>
        <begin position="209"/>
        <end position="374"/>
    </location>
</feature>
<feature type="compositionally biased region" description="Basic and acidic residues" evidence="1">
    <location>
        <begin position="539"/>
        <end position="555"/>
    </location>
</feature>
<gene>
    <name evidence="3" type="ORF">D0865_06569</name>
</gene>
<feature type="compositionally biased region" description="Low complexity" evidence="1">
    <location>
        <begin position="61"/>
        <end position="82"/>
    </location>
</feature>
<feature type="compositionally biased region" description="Low complexity" evidence="1">
    <location>
        <begin position="1"/>
        <end position="51"/>
    </location>
</feature>
<sequence length="575" mass="58969">MADSPAVTSSAPVSSTDAAVSSSIASELSSAASSISSEATEPDPATTTTVDSASPTSDDNTTPAATSQAPDTTTTADASDTDTVVTSRITASAPDPTTQVVTSVVTEGTTRGDGVVQTGATTIIVTQSYSPSTTDVVYAPRTRSSATTGTATTSEPAALSNAGGDGNGNGSGGGGGLSTGGTTALAVVLPVAFVAALVGLGIFLWRKRRQRTEAQEQRRKEVEDYGYNPNQDPSMPPAAGAGAGAPEMTQDSSSGYRGWGAAAASNRKASTTLSGGHTQGQLSESGNSYGHSPGSPGYPGGSDGHSGDALVNQRETIGSADDLGALGAAPVASSNPGIKRGPSNASSAYSNGARSEGSDEPMPSMPSGGIGQAYDYNPTNSYGYSQHGPYGDGTYGGGQDNGMPVVRDVSARRNTRIQQGGAYGQGTSKRPMRWGDFPVPTRDVPWQDDLDNITTGPRLLRLHNPFLSESSSRRSSIGSHNCPHQGPSRTPKSRMKWDLATKKWIPVYEDISVDVSDGGGLSQNTSRASSDSRKRKRGGHDDNHGTPHEATKEDGNGDGDGEKEETISTFRETFD</sequence>
<feature type="region of interest" description="Disordered" evidence="1">
    <location>
        <begin position="513"/>
        <end position="575"/>
    </location>
</feature>